<evidence type="ECO:0000256" key="2">
    <source>
        <dbReference type="SAM" id="SignalP"/>
    </source>
</evidence>
<evidence type="ECO:0000313" key="3">
    <source>
        <dbReference type="EMBL" id="MBC2834141.1"/>
    </source>
</evidence>
<dbReference type="Pfam" id="PF03783">
    <property type="entry name" value="CsgG"/>
    <property type="match status" value="1"/>
</dbReference>
<dbReference type="EMBL" id="JACLQD010000001">
    <property type="protein sequence ID" value="MBC2834141.1"/>
    <property type="molecule type" value="Genomic_DNA"/>
</dbReference>
<keyword evidence="2" id="KW-0732">Signal</keyword>
<dbReference type="Proteomes" id="UP000555411">
    <property type="component" value="Unassembled WGS sequence"/>
</dbReference>
<feature type="compositionally biased region" description="Basic and acidic residues" evidence="1">
    <location>
        <begin position="333"/>
        <end position="342"/>
    </location>
</feature>
<gene>
    <name evidence="3" type="ORF">H7F16_01390</name>
</gene>
<protein>
    <recommendedName>
        <fullName evidence="5">Curli production assembly/transport component CsgG</fullName>
    </recommendedName>
</protein>
<dbReference type="GO" id="GO:0030288">
    <property type="term" value="C:outer membrane-bounded periplasmic space"/>
    <property type="evidence" value="ECO:0007669"/>
    <property type="project" value="InterPro"/>
</dbReference>
<name>A0A842I3G0_9RHOB</name>
<dbReference type="PROSITE" id="PS51257">
    <property type="entry name" value="PROKAR_LIPOPROTEIN"/>
    <property type="match status" value="1"/>
</dbReference>
<dbReference type="InterPro" id="IPR005534">
    <property type="entry name" value="Curli_assmbl/transp-comp_CsgG"/>
</dbReference>
<feature type="chain" id="PRO_5032608974" description="Curli production assembly/transport component CsgG" evidence="2">
    <location>
        <begin position="22"/>
        <end position="515"/>
    </location>
</feature>
<proteinExistence type="predicted"/>
<evidence type="ECO:0008006" key="5">
    <source>
        <dbReference type="Google" id="ProtNLM"/>
    </source>
</evidence>
<dbReference type="Gene3D" id="3.40.50.10610">
    <property type="entry name" value="ABC-type transport auxiliary lipoprotein component"/>
    <property type="match status" value="1"/>
</dbReference>
<feature type="region of interest" description="Disordered" evidence="1">
    <location>
        <begin position="277"/>
        <end position="356"/>
    </location>
</feature>
<evidence type="ECO:0000313" key="4">
    <source>
        <dbReference type="Proteomes" id="UP000555411"/>
    </source>
</evidence>
<keyword evidence="4" id="KW-1185">Reference proteome</keyword>
<dbReference type="AlphaFoldDB" id="A0A842I3G0"/>
<accession>A0A842I3G0</accession>
<feature type="region of interest" description="Disordered" evidence="1">
    <location>
        <begin position="496"/>
        <end position="515"/>
    </location>
</feature>
<feature type="region of interest" description="Disordered" evidence="1">
    <location>
        <begin position="430"/>
        <end position="490"/>
    </location>
</feature>
<evidence type="ECO:0000256" key="1">
    <source>
        <dbReference type="SAM" id="MobiDB-lite"/>
    </source>
</evidence>
<sequence length="515" mass="53255">MQLMRGAAAKAVSWAAALAVAGCTAVPGATEKPWERANLVQGPPIEDIVTAFDSALGCLRGKIKRNVVFAVGTVTDNTGKETYNDGGSGKMVTQGAGDMVQSALFRSGVTVVNRSQVNVSVIEATWGIRDIKSQVPVNFYISGSINSLDYIPGGGYEVSVAGFGPKKRQSRIMVGLDLSMVDAFTGRVVASIPLQKQIYMSEAGFSGTQFFGDTLVSLDAGGMEREAMNFALRQMVSLATFELLGQVMNPGVYAQCRGLVPGGAGAVEHNGTADTSVYEVSGQTGNDLNVPVERALPPPAVPPQGQAPGQPVPPGMLPAPPQESAPQGGQPDPKGEQPRSPRGDASLLGKEATKTATRAIQTAKKSQTAENAIDRMKLAAEAIQMANLALKLLQEAARLGLDGEEGDVTAVVVQEAMRVAAAAGREAANAAQAEKLTPPAPAEAERKTSEAEPAPAAPAPAGPLLAAKPTPTPTPTPTLQPASMPSVMRIQPPTEMFVAPSPSQGSVMFLPKSGG</sequence>
<organism evidence="3 4">
    <name type="scientific">Paragemmobacter straminiformis</name>
    <dbReference type="NCBI Taxonomy" id="2045119"/>
    <lineage>
        <taxon>Bacteria</taxon>
        <taxon>Pseudomonadati</taxon>
        <taxon>Pseudomonadota</taxon>
        <taxon>Alphaproteobacteria</taxon>
        <taxon>Rhodobacterales</taxon>
        <taxon>Paracoccaceae</taxon>
        <taxon>Paragemmobacter</taxon>
    </lineage>
</organism>
<feature type="compositionally biased region" description="Pro residues" evidence="1">
    <location>
        <begin position="310"/>
        <end position="323"/>
    </location>
</feature>
<dbReference type="PANTHER" id="PTHR48125:SF10">
    <property type="entry name" value="OS12G0136300 PROTEIN"/>
    <property type="match status" value="1"/>
</dbReference>
<comment type="caution">
    <text evidence="3">The sequence shown here is derived from an EMBL/GenBank/DDBJ whole genome shotgun (WGS) entry which is preliminary data.</text>
</comment>
<reference evidence="3 4" key="1">
    <citation type="journal article" date="2017" name="Int. J. Syst. Evol. Microbiol.">
        <title>Gemmobacter straminiformis sp. nov., isolated from an artificial fountain.</title>
        <authorList>
            <person name="Kang J.Y."/>
            <person name="Kim M.J."/>
            <person name="Chun J."/>
            <person name="Son K.P."/>
            <person name="Jahng K.Y."/>
        </authorList>
    </citation>
    <scope>NUCLEOTIDE SEQUENCE [LARGE SCALE GENOMIC DNA]</scope>
    <source>
        <strain evidence="3 4">CAM-8</strain>
    </source>
</reference>
<dbReference type="PANTHER" id="PTHR48125">
    <property type="entry name" value="LP07818P1"/>
    <property type="match status" value="1"/>
</dbReference>
<feature type="signal peptide" evidence="2">
    <location>
        <begin position="1"/>
        <end position="21"/>
    </location>
</feature>
<dbReference type="RefSeq" id="WP_185795765.1">
    <property type="nucleotide sequence ID" value="NZ_JACLQD010000001.1"/>
</dbReference>